<feature type="transmembrane region" description="Helical" evidence="7">
    <location>
        <begin position="173"/>
        <end position="194"/>
    </location>
</feature>
<accession>A0A9W6LBG2</accession>
<organism evidence="8 9">
    <name type="scientific">Geobacter hydrogenophilus</name>
    <dbReference type="NCBI Taxonomy" id="40983"/>
    <lineage>
        <taxon>Bacteria</taxon>
        <taxon>Pseudomonadati</taxon>
        <taxon>Thermodesulfobacteriota</taxon>
        <taxon>Desulfuromonadia</taxon>
        <taxon>Geobacterales</taxon>
        <taxon>Geobacteraceae</taxon>
        <taxon>Geobacter</taxon>
    </lineage>
</organism>
<keyword evidence="3" id="KW-1003">Cell membrane</keyword>
<evidence type="ECO:0000313" key="9">
    <source>
        <dbReference type="Proteomes" id="UP001144352"/>
    </source>
</evidence>
<sequence>MLHGEAWTVKELFVYPNEYIYWTIQIVMYPFLTGLVAGAFVLSSLYHVFGVTKLKEIARFSLVFSFALLPCAPMPLLLHLQQPQRNLNVLMTPHFTSAIAAFGIVFLTYGMIVASELWFVYRGYFVTTALKLRQKPNRTLSETVLMSLYSILVMGAWDVSHHALEQDEKAVKILAAVGIPVACFLHGYAGFIFGSVKANALWMTPLMPVIFICSAVVSGIALCILTYVITMELRKLIITWRRKENPSLPSPGELGGVETQVVTMTSRYLIMFLILAITLELLDLIFRGYTAVKSWDILRSVIYGKDFTAIFILQYGLGNLVPFILFLLPGLTVRRAVVGTILVLFGVFMMRWNVVIGGQAFSASFAGFMHYHMPIWPHDMETFKEGLFGALMVGSIPFALFWLLSRIFPIFDLKESPPSSSRH</sequence>
<dbReference type="InterPro" id="IPR005614">
    <property type="entry name" value="NrfD-like"/>
</dbReference>
<feature type="transmembrane region" description="Helical" evidence="7">
    <location>
        <begin position="307"/>
        <end position="328"/>
    </location>
</feature>
<dbReference type="RefSeq" id="WP_214186266.1">
    <property type="nucleotide sequence ID" value="NZ_BSDS01000001.1"/>
</dbReference>
<feature type="transmembrane region" description="Helical" evidence="7">
    <location>
        <begin position="57"/>
        <end position="78"/>
    </location>
</feature>
<evidence type="ECO:0000313" key="8">
    <source>
        <dbReference type="EMBL" id="GLI37977.1"/>
    </source>
</evidence>
<dbReference type="Proteomes" id="UP001144352">
    <property type="component" value="Unassembled WGS sequence"/>
</dbReference>
<evidence type="ECO:0000256" key="2">
    <source>
        <dbReference type="ARBA" id="ARBA00008929"/>
    </source>
</evidence>
<dbReference type="EMBL" id="BSDS01000001">
    <property type="protein sequence ID" value="GLI37977.1"/>
    <property type="molecule type" value="Genomic_DNA"/>
</dbReference>
<feature type="transmembrane region" description="Helical" evidence="7">
    <location>
        <begin position="20"/>
        <end position="45"/>
    </location>
</feature>
<dbReference type="Pfam" id="PF03916">
    <property type="entry name" value="NrfD"/>
    <property type="match status" value="1"/>
</dbReference>
<reference evidence="8" key="1">
    <citation type="submission" date="2022-12" db="EMBL/GenBank/DDBJ databases">
        <title>Reference genome sequencing for broad-spectrum identification of bacterial and archaeal isolates by mass spectrometry.</title>
        <authorList>
            <person name="Sekiguchi Y."/>
            <person name="Tourlousse D.M."/>
        </authorList>
    </citation>
    <scope>NUCLEOTIDE SEQUENCE</scope>
    <source>
        <strain evidence="8">H2</strain>
    </source>
</reference>
<evidence type="ECO:0000256" key="3">
    <source>
        <dbReference type="ARBA" id="ARBA00022475"/>
    </source>
</evidence>
<dbReference type="InterPro" id="IPR052049">
    <property type="entry name" value="Electron_transfer_protein"/>
</dbReference>
<comment type="similarity">
    <text evidence="2">Belongs to the NrfD family.</text>
</comment>
<feature type="transmembrane region" description="Helical" evidence="7">
    <location>
        <begin position="340"/>
        <end position="366"/>
    </location>
</feature>
<name>A0A9W6LBG2_9BACT</name>
<proteinExistence type="inferred from homology"/>
<dbReference type="AlphaFoldDB" id="A0A9W6LBG2"/>
<evidence type="ECO:0000256" key="5">
    <source>
        <dbReference type="ARBA" id="ARBA00022989"/>
    </source>
</evidence>
<protein>
    <submittedName>
        <fullName evidence="8">Oxidoreductase</fullName>
    </submittedName>
</protein>
<feature type="transmembrane region" description="Helical" evidence="7">
    <location>
        <begin position="206"/>
        <end position="229"/>
    </location>
</feature>
<feature type="transmembrane region" description="Helical" evidence="7">
    <location>
        <begin position="268"/>
        <end position="286"/>
    </location>
</feature>
<keyword evidence="4 7" id="KW-0812">Transmembrane</keyword>
<evidence type="ECO:0000256" key="7">
    <source>
        <dbReference type="SAM" id="Phobius"/>
    </source>
</evidence>
<evidence type="ECO:0000256" key="6">
    <source>
        <dbReference type="ARBA" id="ARBA00023136"/>
    </source>
</evidence>
<gene>
    <name evidence="8" type="ORF">GHYDROH2_14780</name>
</gene>
<evidence type="ECO:0000256" key="4">
    <source>
        <dbReference type="ARBA" id="ARBA00022692"/>
    </source>
</evidence>
<feature type="transmembrane region" description="Helical" evidence="7">
    <location>
        <begin position="98"/>
        <end position="119"/>
    </location>
</feature>
<comment type="caution">
    <text evidence="8">The sequence shown here is derived from an EMBL/GenBank/DDBJ whole genome shotgun (WGS) entry which is preliminary data.</text>
</comment>
<keyword evidence="6 7" id="KW-0472">Membrane</keyword>
<keyword evidence="5 7" id="KW-1133">Transmembrane helix</keyword>
<feature type="transmembrane region" description="Helical" evidence="7">
    <location>
        <begin position="387"/>
        <end position="408"/>
    </location>
</feature>
<dbReference type="PANTHER" id="PTHR34856:SF2">
    <property type="entry name" value="PROTEIN NRFD"/>
    <property type="match status" value="1"/>
</dbReference>
<dbReference type="Gene3D" id="1.20.1630.10">
    <property type="entry name" value="Formate dehydrogenase/DMSO reductase domain"/>
    <property type="match status" value="1"/>
</dbReference>
<comment type="subcellular location">
    <subcellularLocation>
        <location evidence="1">Cell membrane</location>
        <topology evidence="1">Multi-pass membrane protein</topology>
    </subcellularLocation>
</comment>
<evidence type="ECO:0000256" key="1">
    <source>
        <dbReference type="ARBA" id="ARBA00004651"/>
    </source>
</evidence>
<keyword evidence="9" id="KW-1185">Reference proteome</keyword>
<dbReference type="GO" id="GO:0005886">
    <property type="term" value="C:plasma membrane"/>
    <property type="evidence" value="ECO:0007669"/>
    <property type="project" value="UniProtKB-SubCell"/>
</dbReference>
<dbReference type="PANTHER" id="PTHR34856">
    <property type="entry name" value="PROTEIN NRFD"/>
    <property type="match status" value="1"/>
</dbReference>